<dbReference type="AlphaFoldDB" id="A0A8H4RF91"/>
<evidence type="ECO:0000313" key="6">
    <source>
        <dbReference type="Proteomes" id="UP000566819"/>
    </source>
</evidence>
<dbReference type="PROSITE" id="PS00463">
    <property type="entry name" value="ZN2_CY6_FUNGAL_1"/>
    <property type="match status" value="1"/>
</dbReference>
<gene>
    <name evidence="5" type="ORF">G7Y89_g10560</name>
</gene>
<evidence type="ECO:0000256" key="2">
    <source>
        <dbReference type="ARBA" id="ARBA00023242"/>
    </source>
</evidence>
<feature type="region of interest" description="Disordered" evidence="3">
    <location>
        <begin position="105"/>
        <end position="243"/>
    </location>
</feature>
<dbReference type="InterPro" id="IPR001138">
    <property type="entry name" value="Zn2Cys6_DnaBD"/>
</dbReference>
<keyword evidence="2" id="KW-0539">Nucleus</keyword>
<sequence length="735" mass="82294">MTTSNSEGPAKGTKSGPYPSSSFDRLSRQPSSQLQQLSSASSYADLNYLFGTQDPAMLAKPNRNRRKSSQGSEHTKHRRTRSGCYTCRSRRVKCDETHPICERCRKGGRECVYPEPSTSSKASGTGSSKRTPASTQESPDSSEDEFEDASGGNPDRLEAILDEDESQGNVPNALSTSRPPFQRSDTGQSKSGTRNSSETPSLVQDKGASPTPSSEGSVGYSTYQTLGDPRHPPRTSPAGSERVDWTHLPPDLQFYLNYFHDNITYLHYSLKFDPGDFMRTRFLEIALGNEALLHAIVGFSAFQHTLHNPNGKIQDFLQYYNKSVSLLLRSLQKGERHNDGTILAILQLATIEEFLGDWINLLGHQKAAYQILTKLFTPQTVMQSESSRIILDWYMRFDVFAGLMGGFETVLSREWFSVAFDFCRQMVAMEPTVLNWKIESALAQHRLIATDMSLLFAKMGKGELSMEQFTRENAGIRTRIEEWKSRMDPALQDSRYLVNDFTGAPPRDPNDIVDPYLPGVVYGGPLWAMNVAMIDWLSVDLMHKYQTALTIKTQPGADLCHTAYVCCQLYEALELWPGSPPGIILACQASLGISCLFLPRDERHAMWARRKLASIESNGYCYPNKFRDKFSDLFRDRSCMHWWLPNDESYPPIIRSIRKFVEERTAPAKDVPTEDLRDMKAIFSSLKLDDGGTTITSPTDSGKSVAARVTVASEPPGNMHDVYSLGFDDGHNAWG</sequence>
<accession>A0A8H4RF91</accession>
<evidence type="ECO:0000256" key="1">
    <source>
        <dbReference type="ARBA" id="ARBA00004123"/>
    </source>
</evidence>
<evidence type="ECO:0000256" key="3">
    <source>
        <dbReference type="SAM" id="MobiDB-lite"/>
    </source>
</evidence>
<feature type="compositionally biased region" description="Low complexity" evidence="3">
    <location>
        <begin position="117"/>
        <end position="129"/>
    </location>
</feature>
<dbReference type="GO" id="GO:0000976">
    <property type="term" value="F:transcription cis-regulatory region binding"/>
    <property type="evidence" value="ECO:0007669"/>
    <property type="project" value="TreeGrafter"/>
</dbReference>
<dbReference type="GO" id="GO:0008270">
    <property type="term" value="F:zinc ion binding"/>
    <property type="evidence" value="ECO:0007669"/>
    <property type="project" value="InterPro"/>
</dbReference>
<keyword evidence="6" id="KW-1185">Reference proteome</keyword>
<dbReference type="Gene3D" id="4.10.240.10">
    <property type="entry name" value="Zn(2)-C6 fungal-type DNA-binding domain"/>
    <property type="match status" value="1"/>
</dbReference>
<feature type="region of interest" description="Disordered" evidence="3">
    <location>
        <begin position="53"/>
        <end position="83"/>
    </location>
</feature>
<feature type="compositionally biased region" description="Low complexity" evidence="3">
    <location>
        <begin position="28"/>
        <end position="38"/>
    </location>
</feature>
<dbReference type="PANTHER" id="PTHR37534">
    <property type="entry name" value="TRANSCRIPTIONAL ACTIVATOR PROTEIN UGA3"/>
    <property type="match status" value="1"/>
</dbReference>
<proteinExistence type="predicted"/>
<comment type="subcellular location">
    <subcellularLocation>
        <location evidence="1">Nucleus</location>
    </subcellularLocation>
</comment>
<organism evidence="5 6">
    <name type="scientific">Cudoniella acicularis</name>
    <dbReference type="NCBI Taxonomy" id="354080"/>
    <lineage>
        <taxon>Eukaryota</taxon>
        <taxon>Fungi</taxon>
        <taxon>Dikarya</taxon>
        <taxon>Ascomycota</taxon>
        <taxon>Pezizomycotina</taxon>
        <taxon>Leotiomycetes</taxon>
        <taxon>Helotiales</taxon>
        <taxon>Tricladiaceae</taxon>
        <taxon>Cudoniella</taxon>
    </lineage>
</organism>
<dbReference type="Pfam" id="PF11951">
    <property type="entry name" value="Fungal_trans_2"/>
    <property type="match status" value="1"/>
</dbReference>
<dbReference type="OrthoDB" id="5278208at2759"/>
<dbReference type="GO" id="GO:0005634">
    <property type="term" value="C:nucleus"/>
    <property type="evidence" value="ECO:0007669"/>
    <property type="project" value="UniProtKB-SubCell"/>
</dbReference>
<dbReference type="CDD" id="cd00067">
    <property type="entry name" value="GAL4"/>
    <property type="match status" value="1"/>
</dbReference>
<dbReference type="InterPro" id="IPR021858">
    <property type="entry name" value="Fun_TF"/>
</dbReference>
<protein>
    <recommendedName>
        <fullName evidence="4">Zn(2)-C6 fungal-type domain-containing protein</fullName>
    </recommendedName>
</protein>
<dbReference type="GO" id="GO:0000981">
    <property type="term" value="F:DNA-binding transcription factor activity, RNA polymerase II-specific"/>
    <property type="evidence" value="ECO:0007669"/>
    <property type="project" value="InterPro"/>
</dbReference>
<feature type="region of interest" description="Disordered" evidence="3">
    <location>
        <begin position="1"/>
        <end position="38"/>
    </location>
</feature>
<evidence type="ECO:0000259" key="4">
    <source>
        <dbReference type="PROSITE" id="PS50048"/>
    </source>
</evidence>
<comment type="caution">
    <text evidence="5">The sequence shown here is derived from an EMBL/GenBank/DDBJ whole genome shotgun (WGS) entry which is preliminary data.</text>
</comment>
<dbReference type="SUPFAM" id="SSF57701">
    <property type="entry name" value="Zn2/Cys6 DNA-binding domain"/>
    <property type="match status" value="1"/>
</dbReference>
<dbReference type="PANTHER" id="PTHR37534:SF10">
    <property type="entry name" value="ZN(II)2CYS6 TRANSCRIPTION FACTOR (EUROFUNG)"/>
    <property type="match status" value="1"/>
</dbReference>
<reference evidence="5 6" key="1">
    <citation type="submission" date="2020-03" db="EMBL/GenBank/DDBJ databases">
        <title>Draft Genome Sequence of Cudoniella acicularis.</title>
        <authorList>
            <person name="Buettner E."/>
            <person name="Kellner H."/>
        </authorList>
    </citation>
    <scope>NUCLEOTIDE SEQUENCE [LARGE SCALE GENOMIC DNA]</scope>
    <source>
        <strain evidence="5 6">DSM 108380</strain>
    </source>
</reference>
<feature type="domain" description="Zn(2)-C6 fungal-type" evidence="4">
    <location>
        <begin position="83"/>
        <end position="113"/>
    </location>
</feature>
<dbReference type="Pfam" id="PF00172">
    <property type="entry name" value="Zn_clus"/>
    <property type="match status" value="1"/>
</dbReference>
<dbReference type="EMBL" id="JAAMPI010000943">
    <property type="protein sequence ID" value="KAF4627594.1"/>
    <property type="molecule type" value="Genomic_DNA"/>
</dbReference>
<feature type="compositionally biased region" description="Polar residues" evidence="3">
    <location>
        <begin position="210"/>
        <end position="225"/>
    </location>
</feature>
<dbReference type="GO" id="GO:0045944">
    <property type="term" value="P:positive regulation of transcription by RNA polymerase II"/>
    <property type="evidence" value="ECO:0007669"/>
    <property type="project" value="TreeGrafter"/>
</dbReference>
<feature type="compositionally biased region" description="Polar residues" evidence="3">
    <location>
        <begin position="167"/>
        <end position="202"/>
    </location>
</feature>
<dbReference type="InterPro" id="IPR036864">
    <property type="entry name" value="Zn2-C6_fun-type_DNA-bd_sf"/>
</dbReference>
<name>A0A8H4RF91_9HELO</name>
<dbReference type="SMART" id="SM00066">
    <property type="entry name" value="GAL4"/>
    <property type="match status" value="1"/>
</dbReference>
<evidence type="ECO:0000313" key="5">
    <source>
        <dbReference type="EMBL" id="KAF4627594.1"/>
    </source>
</evidence>
<dbReference type="Proteomes" id="UP000566819">
    <property type="component" value="Unassembled WGS sequence"/>
</dbReference>
<dbReference type="PROSITE" id="PS50048">
    <property type="entry name" value="ZN2_CY6_FUNGAL_2"/>
    <property type="match status" value="1"/>
</dbReference>